<dbReference type="Proteomes" id="UP000756132">
    <property type="component" value="Chromosome 6"/>
</dbReference>
<dbReference type="OMA" id="WAKMDTG"/>
<sequence length="263" mass="29695">MAEIQIEPPTPTFHHPAQADVDHFARSDANGGDTPRLTPRNRSPQPAMNAASEASRLDWYDDEYHDDFEWIKLPKQRDFDVFRVPHHTPEKRNTANVPLIAKRYDGTDVVLWAKMDTGADANIINASTLVALLGHKAKILLRPLTIQNEEFHILGDNRIEVTQYVNLSFQAGRSKRQFDKVRFEVLADQPEKSAKDGVPNVILGLKTLQEHSMIMVDLDYHVEAEPGLEVVAERAEHEAATIRTIGPIKKYPQTPGVQSNVRK</sequence>
<dbReference type="RefSeq" id="XP_047763106.1">
    <property type="nucleotide sequence ID" value="XM_047905871.1"/>
</dbReference>
<dbReference type="OrthoDB" id="3879263at2759"/>
<name>A0A9Q8PA72_PASFU</name>
<protein>
    <submittedName>
        <fullName evidence="2">Uncharacterized protein</fullName>
    </submittedName>
</protein>
<reference evidence="2" key="1">
    <citation type="submission" date="2021-12" db="EMBL/GenBank/DDBJ databases">
        <authorList>
            <person name="Zaccaron A."/>
            <person name="Stergiopoulos I."/>
        </authorList>
    </citation>
    <scope>NUCLEOTIDE SEQUENCE</scope>
    <source>
        <strain evidence="2">Race5_Kim</strain>
    </source>
</reference>
<proteinExistence type="predicted"/>
<dbReference type="KEGG" id="ffu:CLAFUR5_06723"/>
<reference evidence="2" key="2">
    <citation type="journal article" date="2022" name="Microb. Genom.">
        <title>A chromosome-scale genome assembly of the tomato pathogen Cladosporium fulvum reveals a compartmentalized genome architecture and the presence of a dispensable chromosome.</title>
        <authorList>
            <person name="Zaccaron A.Z."/>
            <person name="Chen L.H."/>
            <person name="Samaras A."/>
            <person name="Stergiopoulos I."/>
        </authorList>
    </citation>
    <scope>NUCLEOTIDE SEQUENCE</scope>
    <source>
        <strain evidence="2">Race5_Kim</strain>
    </source>
</reference>
<feature type="region of interest" description="Disordered" evidence="1">
    <location>
        <begin position="1"/>
        <end position="54"/>
    </location>
</feature>
<dbReference type="AlphaFoldDB" id="A0A9Q8PA72"/>
<dbReference type="EMBL" id="CP090168">
    <property type="protein sequence ID" value="UJO18740.1"/>
    <property type="molecule type" value="Genomic_DNA"/>
</dbReference>
<organism evidence="2 3">
    <name type="scientific">Passalora fulva</name>
    <name type="common">Tomato leaf mold</name>
    <name type="synonym">Cladosporium fulvum</name>
    <dbReference type="NCBI Taxonomy" id="5499"/>
    <lineage>
        <taxon>Eukaryota</taxon>
        <taxon>Fungi</taxon>
        <taxon>Dikarya</taxon>
        <taxon>Ascomycota</taxon>
        <taxon>Pezizomycotina</taxon>
        <taxon>Dothideomycetes</taxon>
        <taxon>Dothideomycetidae</taxon>
        <taxon>Mycosphaerellales</taxon>
        <taxon>Mycosphaerellaceae</taxon>
        <taxon>Fulvia</taxon>
    </lineage>
</organism>
<evidence type="ECO:0000256" key="1">
    <source>
        <dbReference type="SAM" id="MobiDB-lite"/>
    </source>
</evidence>
<accession>A0A9Q8PA72</accession>
<keyword evidence="3" id="KW-1185">Reference proteome</keyword>
<gene>
    <name evidence="2" type="ORF">CLAFUR5_06723</name>
</gene>
<evidence type="ECO:0000313" key="3">
    <source>
        <dbReference type="Proteomes" id="UP000756132"/>
    </source>
</evidence>
<evidence type="ECO:0000313" key="2">
    <source>
        <dbReference type="EMBL" id="UJO18740.1"/>
    </source>
</evidence>
<dbReference type="GeneID" id="71986601"/>